<evidence type="ECO:0000256" key="1">
    <source>
        <dbReference type="SAM" id="MobiDB-lite"/>
    </source>
</evidence>
<keyword evidence="2" id="KW-0812">Transmembrane</keyword>
<reference evidence="4" key="1">
    <citation type="submission" date="2006-10" db="EMBL/GenBank/DDBJ databases">
        <authorList>
            <person name="Amadeo P."/>
            <person name="Zhao Q."/>
            <person name="Wortman J."/>
            <person name="Fraser-Liggett C."/>
            <person name="Carlton J."/>
        </authorList>
    </citation>
    <scope>NUCLEOTIDE SEQUENCE</scope>
    <source>
        <strain evidence="4">G3</strain>
    </source>
</reference>
<dbReference type="VEuPathDB" id="TrichDB:TVAG_301870"/>
<feature type="transmembrane region" description="Helical" evidence="2">
    <location>
        <begin position="12"/>
        <end position="30"/>
    </location>
</feature>
<gene>
    <name evidence="4" type="ORF">TVAG_301870</name>
</gene>
<feature type="transmembrane region" description="Helical" evidence="2">
    <location>
        <begin position="448"/>
        <end position="473"/>
    </location>
</feature>
<protein>
    <submittedName>
        <fullName evidence="4">Ser/Thr protein phosphatase, putative</fullName>
    </submittedName>
</protein>
<dbReference type="SUPFAM" id="SSF56300">
    <property type="entry name" value="Metallo-dependent phosphatases"/>
    <property type="match status" value="1"/>
</dbReference>
<proteinExistence type="predicted"/>
<dbReference type="KEGG" id="tva:4753913"/>
<evidence type="ECO:0000313" key="4">
    <source>
        <dbReference type="EMBL" id="EAX96146.1"/>
    </source>
</evidence>
<dbReference type="InterPro" id="IPR041871">
    <property type="entry name" value="MPP_TMEM62"/>
</dbReference>
<evidence type="ECO:0000256" key="2">
    <source>
        <dbReference type="SAM" id="Phobius"/>
    </source>
</evidence>
<sequence length="644" mass="73431">MSHSSQIGRICSYGPWFLICVLPFLAIYVTKFKYKVKKIYVDENIPLYNYSDKPVVVSHLTDIHVTPNNPDARARLNRSLSYIHRKVKPSWALISGDLVDNYVGSKSPTASYQHEDHWKIYADAINSSGISKEELFEIFGNHDLWGLTEWDPVNSLPAKYTTTEMPDFTAFSHERRNVRIVAFTPQEFPTGYGPLAFILAILPKHLDRLEEILKQPTNCKYTILTCHYTHELLYPRSAKSKSGLTFKDMLKHYNITVYLNGHTHPRKIEPVHYGGVMELTARATKVSSDLTILTLDNNRINYKSINQYSEYNAIISHPVPQHLQVANTKDTTFPINVISFDPSQTKVFNVSGDATGTLTFKEYIDEENSVALYQMNATFESGIHTIYITGDLTDNVTFAVNCESGPFYESQRSLIDPKTGMVGFPMMFILFGIITIFIWVPFPYFNDTASYIIGSGQAVNWWLIIFCGPIVVGRALSKLEIWIKIFLTIVVLWEICLPITLYNFEGNLAMFFIWGYVTKGKYVKDVFSYVCGFVAFTGFISDIVFAGLVYLSILNIGWSYYHLFDLCVLIGTLGFGYWFCNLYVGEIAYYGVWVGSFPYFIFPVLAIIIYAVSAFFYYRKPTQPDVSSESDQEIKDGNTKLVQP</sequence>
<dbReference type="Pfam" id="PF00149">
    <property type="entry name" value="Metallophos"/>
    <property type="match status" value="1"/>
</dbReference>
<feature type="transmembrane region" description="Helical" evidence="2">
    <location>
        <begin position="563"/>
        <end position="584"/>
    </location>
</feature>
<dbReference type="Gene3D" id="3.60.21.10">
    <property type="match status" value="1"/>
</dbReference>
<dbReference type="PANTHER" id="PTHR14795">
    <property type="entry name" value="HELICASE RELATED"/>
    <property type="match status" value="1"/>
</dbReference>
<feature type="transmembrane region" description="Helical" evidence="2">
    <location>
        <begin position="526"/>
        <end position="551"/>
    </location>
</feature>
<dbReference type="InParanoid" id="A2FG27"/>
<reference evidence="4" key="2">
    <citation type="journal article" date="2007" name="Science">
        <title>Draft genome sequence of the sexually transmitted pathogen Trichomonas vaginalis.</title>
        <authorList>
            <person name="Carlton J.M."/>
            <person name="Hirt R.P."/>
            <person name="Silva J.C."/>
            <person name="Delcher A.L."/>
            <person name="Schatz M."/>
            <person name="Zhao Q."/>
            <person name="Wortman J.R."/>
            <person name="Bidwell S.L."/>
            <person name="Alsmark U.C.M."/>
            <person name="Besteiro S."/>
            <person name="Sicheritz-Ponten T."/>
            <person name="Noel C.J."/>
            <person name="Dacks J.B."/>
            <person name="Foster P.G."/>
            <person name="Simillion C."/>
            <person name="Van de Peer Y."/>
            <person name="Miranda-Saavedra D."/>
            <person name="Barton G.J."/>
            <person name="Westrop G.D."/>
            <person name="Mueller S."/>
            <person name="Dessi D."/>
            <person name="Fiori P.L."/>
            <person name="Ren Q."/>
            <person name="Paulsen I."/>
            <person name="Zhang H."/>
            <person name="Bastida-Corcuera F.D."/>
            <person name="Simoes-Barbosa A."/>
            <person name="Brown M.T."/>
            <person name="Hayes R.D."/>
            <person name="Mukherjee M."/>
            <person name="Okumura C.Y."/>
            <person name="Schneider R."/>
            <person name="Smith A.J."/>
            <person name="Vanacova S."/>
            <person name="Villalvazo M."/>
            <person name="Haas B.J."/>
            <person name="Pertea M."/>
            <person name="Feldblyum T.V."/>
            <person name="Utterback T.R."/>
            <person name="Shu C.L."/>
            <person name="Osoegawa K."/>
            <person name="de Jong P.J."/>
            <person name="Hrdy I."/>
            <person name="Horvathova L."/>
            <person name="Zubacova Z."/>
            <person name="Dolezal P."/>
            <person name="Malik S.B."/>
            <person name="Logsdon J.M. Jr."/>
            <person name="Henze K."/>
            <person name="Gupta A."/>
            <person name="Wang C.C."/>
            <person name="Dunne R.L."/>
            <person name="Upcroft J.A."/>
            <person name="Upcroft P."/>
            <person name="White O."/>
            <person name="Salzberg S.L."/>
            <person name="Tang P."/>
            <person name="Chiu C.-H."/>
            <person name="Lee Y.-S."/>
            <person name="Embley T.M."/>
            <person name="Coombs G.H."/>
            <person name="Mottram J.C."/>
            <person name="Tachezy J."/>
            <person name="Fraser-Liggett C.M."/>
            <person name="Johnson P.J."/>
        </authorList>
    </citation>
    <scope>NUCLEOTIDE SEQUENCE [LARGE SCALE GENOMIC DNA]</scope>
    <source>
        <strain evidence="4">G3</strain>
    </source>
</reference>
<accession>A2FG27</accession>
<name>A2FG27_TRIV3</name>
<keyword evidence="2" id="KW-0472">Membrane</keyword>
<dbReference type="STRING" id="5722.A2FG27"/>
<dbReference type="PANTHER" id="PTHR14795:SF0">
    <property type="entry name" value="TRANSMEMBRANE PROTEIN 62"/>
    <property type="match status" value="1"/>
</dbReference>
<dbReference type="CDD" id="cd07401">
    <property type="entry name" value="MPP_TMEM62_N"/>
    <property type="match status" value="1"/>
</dbReference>
<organism evidence="4 5">
    <name type="scientific">Trichomonas vaginalis (strain ATCC PRA-98 / G3)</name>
    <dbReference type="NCBI Taxonomy" id="412133"/>
    <lineage>
        <taxon>Eukaryota</taxon>
        <taxon>Metamonada</taxon>
        <taxon>Parabasalia</taxon>
        <taxon>Trichomonadida</taxon>
        <taxon>Trichomonadidae</taxon>
        <taxon>Trichomonas</taxon>
    </lineage>
</organism>
<feature type="transmembrane region" description="Helical" evidence="2">
    <location>
        <begin position="596"/>
        <end position="618"/>
    </location>
</feature>
<dbReference type="Proteomes" id="UP000001542">
    <property type="component" value="Unassembled WGS sequence"/>
</dbReference>
<feature type="domain" description="Calcineurin-like phosphoesterase" evidence="3">
    <location>
        <begin position="59"/>
        <end position="265"/>
    </location>
</feature>
<dbReference type="EMBL" id="DS113772">
    <property type="protein sequence ID" value="EAX96146.1"/>
    <property type="molecule type" value="Genomic_DNA"/>
</dbReference>
<dbReference type="SMR" id="A2FG27"/>
<dbReference type="InterPro" id="IPR004843">
    <property type="entry name" value="Calcineurin-like_PHP"/>
</dbReference>
<feature type="transmembrane region" description="Helical" evidence="2">
    <location>
        <begin position="422"/>
        <end position="442"/>
    </location>
</feature>
<evidence type="ECO:0000259" key="3">
    <source>
        <dbReference type="Pfam" id="PF00149"/>
    </source>
</evidence>
<dbReference type="InterPro" id="IPR029052">
    <property type="entry name" value="Metallo-depent_PP-like"/>
</dbReference>
<keyword evidence="2" id="KW-1133">Transmembrane helix</keyword>
<evidence type="ECO:0000313" key="5">
    <source>
        <dbReference type="Proteomes" id="UP000001542"/>
    </source>
</evidence>
<dbReference type="GO" id="GO:0016787">
    <property type="term" value="F:hydrolase activity"/>
    <property type="evidence" value="ECO:0007669"/>
    <property type="project" value="InterPro"/>
</dbReference>
<dbReference type="OrthoDB" id="27234at2759"/>
<feature type="transmembrane region" description="Helical" evidence="2">
    <location>
        <begin position="485"/>
        <end position="504"/>
    </location>
</feature>
<keyword evidence="5" id="KW-1185">Reference proteome</keyword>
<dbReference type="VEuPathDB" id="TrichDB:TVAGG3_0674790"/>
<dbReference type="RefSeq" id="XP_001309076.1">
    <property type="nucleotide sequence ID" value="XM_001309075.1"/>
</dbReference>
<feature type="region of interest" description="Disordered" evidence="1">
    <location>
        <begin position="623"/>
        <end position="644"/>
    </location>
</feature>
<dbReference type="AlphaFoldDB" id="A2FG27"/>